<dbReference type="Proteomes" id="UP000054845">
    <property type="component" value="Unassembled WGS sequence"/>
</dbReference>
<dbReference type="AlphaFoldDB" id="A0A0P1BSR3"/>
<dbReference type="GO" id="GO:0000978">
    <property type="term" value="F:RNA polymerase II cis-regulatory region sequence-specific DNA binding"/>
    <property type="evidence" value="ECO:0007669"/>
    <property type="project" value="UniProtKB-ARBA"/>
</dbReference>
<feature type="region of interest" description="Disordered" evidence="10">
    <location>
        <begin position="770"/>
        <end position="807"/>
    </location>
</feature>
<keyword evidence="3" id="KW-0677">Repeat</keyword>
<reference evidence="12 13" key="1">
    <citation type="submission" date="2014-09" db="EMBL/GenBank/DDBJ databases">
        <authorList>
            <person name="Magalhaes I.L.F."/>
            <person name="Oliveira U."/>
            <person name="Santos F.R."/>
            <person name="Vidigal T.H.D.A."/>
            <person name="Brescovit A.D."/>
            <person name="Santos A.J."/>
        </authorList>
    </citation>
    <scope>NUCLEOTIDE SEQUENCE [LARGE SCALE GENOMIC DNA]</scope>
</reference>
<organism evidence="12 13">
    <name type="scientific">Ceraceosorus bombacis</name>
    <dbReference type="NCBI Taxonomy" id="401625"/>
    <lineage>
        <taxon>Eukaryota</taxon>
        <taxon>Fungi</taxon>
        <taxon>Dikarya</taxon>
        <taxon>Basidiomycota</taxon>
        <taxon>Ustilaginomycotina</taxon>
        <taxon>Exobasidiomycetes</taxon>
        <taxon>Ceraceosorales</taxon>
        <taxon>Ceraceosoraceae</taxon>
        <taxon>Ceraceosorus</taxon>
    </lineage>
</organism>
<keyword evidence="4 9" id="KW-0863">Zinc-finger</keyword>
<feature type="compositionally biased region" description="Low complexity" evidence="10">
    <location>
        <begin position="161"/>
        <end position="175"/>
    </location>
</feature>
<feature type="compositionally biased region" description="Polar residues" evidence="10">
    <location>
        <begin position="1"/>
        <end position="16"/>
    </location>
</feature>
<keyword evidence="13" id="KW-1185">Reference proteome</keyword>
<keyword evidence="2" id="KW-0479">Metal-binding</keyword>
<name>A0A0P1BSR3_9BASI</name>
<evidence type="ECO:0000256" key="10">
    <source>
        <dbReference type="SAM" id="MobiDB-lite"/>
    </source>
</evidence>
<feature type="compositionally biased region" description="Acidic residues" evidence="10">
    <location>
        <begin position="835"/>
        <end position="845"/>
    </location>
</feature>
<comment type="subcellular location">
    <subcellularLocation>
        <location evidence="1">Nucleus</location>
    </subcellularLocation>
</comment>
<evidence type="ECO:0000256" key="8">
    <source>
        <dbReference type="ARBA" id="ARBA00023242"/>
    </source>
</evidence>
<evidence type="ECO:0000256" key="7">
    <source>
        <dbReference type="ARBA" id="ARBA00023163"/>
    </source>
</evidence>
<dbReference type="EMBL" id="CCYA01000276">
    <property type="protein sequence ID" value="CEH19041.1"/>
    <property type="molecule type" value="Genomic_DNA"/>
</dbReference>
<evidence type="ECO:0000313" key="13">
    <source>
        <dbReference type="Proteomes" id="UP000054845"/>
    </source>
</evidence>
<feature type="compositionally biased region" description="Polar residues" evidence="10">
    <location>
        <begin position="258"/>
        <end position="270"/>
    </location>
</feature>
<dbReference type="PROSITE" id="PS00028">
    <property type="entry name" value="ZINC_FINGER_C2H2_1"/>
    <property type="match status" value="6"/>
</dbReference>
<feature type="compositionally biased region" description="Low complexity" evidence="10">
    <location>
        <begin position="849"/>
        <end position="860"/>
    </location>
</feature>
<evidence type="ECO:0000256" key="6">
    <source>
        <dbReference type="ARBA" id="ARBA00023015"/>
    </source>
</evidence>
<feature type="compositionally biased region" description="Basic and acidic residues" evidence="10">
    <location>
        <begin position="248"/>
        <end position="257"/>
    </location>
</feature>
<evidence type="ECO:0000259" key="11">
    <source>
        <dbReference type="PROSITE" id="PS50157"/>
    </source>
</evidence>
<dbReference type="InterPro" id="IPR036236">
    <property type="entry name" value="Znf_C2H2_sf"/>
</dbReference>
<feature type="region of interest" description="Disordered" evidence="10">
    <location>
        <begin position="248"/>
        <end position="271"/>
    </location>
</feature>
<feature type="compositionally biased region" description="Low complexity" evidence="10">
    <location>
        <begin position="647"/>
        <end position="658"/>
    </location>
</feature>
<feature type="domain" description="C2H2-type" evidence="11">
    <location>
        <begin position="442"/>
        <end position="467"/>
    </location>
</feature>
<protein>
    <submittedName>
        <fullName evidence="12">FOG: Zn-finger</fullName>
    </submittedName>
</protein>
<evidence type="ECO:0000256" key="5">
    <source>
        <dbReference type="ARBA" id="ARBA00022833"/>
    </source>
</evidence>
<dbReference type="PROSITE" id="PS50157">
    <property type="entry name" value="ZINC_FINGER_C2H2_2"/>
    <property type="match status" value="5"/>
</dbReference>
<dbReference type="SMART" id="SM00355">
    <property type="entry name" value="ZnF_C2H2"/>
    <property type="match status" value="7"/>
</dbReference>
<dbReference type="InterPro" id="IPR051061">
    <property type="entry name" value="Zinc_finger_trans_reg"/>
</dbReference>
<evidence type="ECO:0000256" key="9">
    <source>
        <dbReference type="PROSITE-ProRule" id="PRU00042"/>
    </source>
</evidence>
<dbReference type="GO" id="GO:0000981">
    <property type="term" value="F:DNA-binding transcription factor activity, RNA polymerase II-specific"/>
    <property type="evidence" value="ECO:0007669"/>
    <property type="project" value="UniProtKB-ARBA"/>
</dbReference>
<dbReference type="PANTHER" id="PTHR46179:SF13">
    <property type="entry name" value="C2H2-TYPE DOMAIN-CONTAINING PROTEIN"/>
    <property type="match status" value="1"/>
</dbReference>
<dbReference type="GO" id="GO:0005634">
    <property type="term" value="C:nucleus"/>
    <property type="evidence" value="ECO:0007669"/>
    <property type="project" value="UniProtKB-SubCell"/>
</dbReference>
<feature type="compositionally biased region" description="Polar residues" evidence="10">
    <location>
        <begin position="861"/>
        <end position="873"/>
    </location>
</feature>
<evidence type="ECO:0000256" key="4">
    <source>
        <dbReference type="ARBA" id="ARBA00022771"/>
    </source>
</evidence>
<proteinExistence type="predicted"/>
<feature type="region of interest" description="Disordered" evidence="10">
    <location>
        <begin position="833"/>
        <end position="873"/>
    </location>
</feature>
<dbReference type="STRING" id="401625.A0A0P1BSR3"/>
<dbReference type="PANTHER" id="PTHR46179">
    <property type="entry name" value="ZINC FINGER PROTEIN"/>
    <property type="match status" value="1"/>
</dbReference>
<feature type="domain" description="C2H2-type" evidence="11">
    <location>
        <begin position="572"/>
        <end position="597"/>
    </location>
</feature>
<dbReference type="SUPFAM" id="SSF57667">
    <property type="entry name" value="beta-beta-alpha zinc fingers"/>
    <property type="match status" value="1"/>
</dbReference>
<evidence type="ECO:0000256" key="1">
    <source>
        <dbReference type="ARBA" id="ARBA00004123"/>
    </source>
</evidence>
<evidence type="ECO:0000256" key="2">
    <source>
        <dbReference type="ARBA" id="ARBA00022723"/>
    </source>
</evidence>
<dbReference type="InterPro" id="IPR013087">
    <property type="entry name" value="Znf_C2H2_type"/>
</dbReference>
<feature type="region of interest" description="Disordered" evidence="10">
    <location>
        <begin position="604"/>
        <end position="694"/>
    </location>
</feature>
<feature type="compositionally biased region" description="Basic and acidic residues" evidence="10">
    <location>
        <begin position="661"/>
        <end position="692"/>
    </location>
</feature>
<keyword evidence="6" id="KW-0805">Transcription regulation</keyword>
<feature type="compositionally biased region" description="Basic and acidic residues" evidence="10">
    <location>
        <begin position="782"/>
        <end position="800"/>
    </location>
</feature>
<feature type="domain" description="C2H2-type" evidence="11">
    <location>
        <begin position="310"/>
        <end position="340"/>
    </location>
</feature>
<dbReference type="Gene3D" id="3.30.160.60">
    <property type="entry name" value="Classic Zinc Finger"/>
    <property type="match status" value="4"/>
</dbReference>
<sequence>MPALTASPSAPISQDDATPPCIKSRKRSAAASTSKGRPKPYACTYAGCSLAFHAPARLAEHARRHTGERPFVCAHPGCAASFNRTHHLNVHARVHANASTLTAIEQSASPAIKPSLAPAAAATQHAGGENETDGSVDAVLASGCRDALDQPLRRSADADGPQIAAASAPQPAAPQRSFICSAPKCRLALWTKQHLKRHESTCDKVRALRLGNRAASSNAHQFGWDATSTEAESDVGRDERVDMRAGEEAIPDMERQSASDASATPTQTGGQCKLAATKANASDAETTEAEVMRVGDSGRSYIKQRADRSWLCKEPDCAKTFRQRKHLRAHLWAAHSATPHLSPHISNSGFAADAADAVDVDGKVRKPFPCRHEGCPRAYLTAKLRASHEKIHQKGRYVCVLPHEPGKELRDEQNEAELQANGSLAFNTWSSLQRHIKAVHPPTCHYEACGRTFGSAKQLKKHLSRHTQLPRPHRTLVSASEAETDSKASVKSARAAAAAAAADMDVEAETSCQEEVSRGMYACTWTDTLQAVPTTRKGSQRRSKRLACRRVFRSARARDDHVKVFHLEQRDFACVPECGKKFGYAHLLSRHRKRCKHVVQGVVGDDGASTSRTNGHRARAIGSSTSSDDETEREAERHAAIGRRHVSPSQSNISSSASRTTADERDMNSEEEDAFFRREGGAVPESHAERGRAPVRKSLIATGAGDVGRDSWRAIVVSQRKDAGGSATSAQLAPRALAGLLTGQGYEQGFEDAPRNVAVWSGSTSRSLQANIRGVARGGKRKRDERERESENGRDEEMSEKGALGIGMHSKKRIRGRVLCCPYEEIRKMLSAREADDDSAGEEDGGGAAAISAAEPRAGPTRTNFSNTTAPTSQGCQYRFSRLYDVSRHLLAAHDCLVPDRDILLALPKENIEKLPMPESGRGEV</sequence>
<feature type="domain" description="C2H2-type" evidence="11">
    <location>
        <begin position="41"/>
        <end position="70"/>
    </location>
</feature>
<feature type="region of interest" description="Disordered" evidence="10">
    <location>
        <begin position="1"/>
        <end position="38"/>
    </location>
</feature>
<dbReference type="GO" id="GO:0008270">
    <property type="term" value="F:zinc ion binding"/>
    <property type="evidence" value="ECO:0007669"/>
    <property type="project" value="UniProtKB-KW"/>
</dbReference>
<dbReference type="OrthoDB" id="427030at2759"/>
<dbReference type="FunFam" id="3.30.160.60:FF:000125">
    <property type="entry name" value="Putative zinc finger protein 143"/>
    <property type="match status" value="1"/>
</dbReference>
<feature type="domain" description="C2H2-type" evidence="11">
    <location>
        <begin position="71"/>
        <end position="100"/>
    </location>
</feature>
<evidence type="ECO:0000313" key="12">
    <source>
        <dbReference type="EMBL" id="CEH19041.1"/>
    </source>
</evidence>
<keyword evidence="8" id="KW-0539">Nucleus</keyword>
<keyword evidence="5" id="KW-0862">Zinc</keyword>
<feature type="region of interest" description="Disordered" evidence="10">
    <location>
        <begin position="153"/>
        <end position="175"/>
    </location>
</feature>
<keyword evidence="7" id="KW-0804">Transcription</keyword>
<evidence type="ECO:0000256" key="3">
    <source>
        <dbReference type="ARBA" id="ARBA00022737"/>
    </source>
</evidence>
<feature type="region of interest" description="Disordered" evidence="10">
    <location>
        <begin position="465"/>
        <end position="488"/>
    </location>
</feature>
<accession>A0A0P1BSR3</accession>